<evidence type="ECO:0000256" key="3">
    <source>
        <dbReference type="ARBA" id="ARBA00022448"/>
    </source>
</evidence>
<keyword evidence="4" id="KW-0479">Metal-binding</keyword>
<protein>
    <submittedName>
        <fullName evidence="7">Zinc ABC transporter, periplasmic-binding protein ZnuA</fullName>
    </submittedName>
</protein>
<evidence type="ECO:0000256" key="5">
    <source>
        <dbReference type="ARBA" id="ARBA00022729"/>
    </source>
</evidence>
<keyword evidence="3 6" id="KW-0813">Transport</keyword>
<dbReference type="AlphaFoldDB" id="A0A0K8P8P3"/>
<dbReference type="PRINTS" id="PR00690">
    <property type="entry name" value="ADHESNFAMILY"/>
</dbReference>
<dbReference type="Gene3D" id="3.40.50.1980">
    <property type="entry name" value="Nitrogenase molybdenum iron protein domain"/>
    <property type="match status" value="2"/>
</dbReference>
<keyword evidence="5" id="KW-0732">Signal</keyword>
<dbReference type="InterPro" id="IPR006129">
    <property type="entry name" value="AdhesinB"/>
</dbReference>
<dbReference type="Pfam" id="PF01297">
    <property type="entry name" value="ZnuA"/>
    <property type="match status" value="1"/>
</dbReference>
<evidence type="ECO:0000313" key="7">
    <source>
        <dbReference type="EMBL" id="GAP38879.1"/>
    </source>
</evidence>
<organism evidence="7 8">
    <name type="scientific">Piscinibacter sakaiensis</name>
    <name type="common">Ideonella sakaiensis</name>
    <dbReference type="NCBI Taxonomy" id="1547922"/>
    <lineage>
        <taxon>Bacteria</taxon>
        <taxon>Pseudomonadati</taxon>
        <taxon>Pseudomonadota</taxon>
        <taxon>Betaproteobacteria</taxon>
        <taxon>Burkholderiales</taxon>
        <taxon>Sphaerotilaceae</taxon>
        <taxon>Piscinibacter</taxon>
    </lineage>
</organism>
<evidence type="ECO:0000313" key="8">
    <source>
        <dbReference type="Proteomes" id="UP000037660"/>
    </source>
</evidence>
<dbReference type="PRINTS" id="PR00691">
    <property type="entry name" value="ADHESINB"/>
</dbReference>
<sequence>MAPSLLLSGCRRRQWLTLALGGAALAGVPARAADLVDPPLRVVASFSILADIVREVGGPAVAVASLVPAGADAHVYAPSPADARRLANAELVVVNGLHYEGWIERLLKASGYKGPVLVATEGIVPRRAGPGPDPHAWQNLGHARRYADNVRDALIALRPAQADALRRRATDYAARLAALDRETRSRLGAIPPERRRVITPHDAFGYFADAYGVRFLSPRGWSTEAEPSAQDVARIVRQVRQDQASALLLENFGDPRLMQRIAREAGVTVGGRLYADALSPPGTEADTFLRLFAHNVQTLVGALTPPSPAAMASSAATRP</sequence>
<evidence type="ECO:0000256" key="6">
    <source>
        <dbReference type="RuleBase" id="RU003512"/>
    </source>
</evidence>
<name>A0A0K8P8P3_PISS1</name>
<comment type="caution">
    <text evidence="7">The sequence shown here is derived from an EMBL/GenBank/DDBJ whole genome shotgun (WGS) entry which is preliminary data.</text>
</comment>
<keyword evidence="8" id="KW-1185">Reference proteome</keyword>
<proteinExistence type="inferred from homology"/>
<evidence type="ECO:0000256" key="1">
    <source>
        <dbReference type="ARBA" id="ARBA00004196"/>
    </source>
</evidence>
<evidence type="ECO:0000256" key="2">
    <source>
        <dbReference type="ARBA" id="ARBA00011028"/>
    </source>
</evidence>
<evidence type="ECO:0000256" key="4">
    <source>
        <dbReference type="ARBA" id="ARBA00022723"/>
    </source>
</evidence>
<dbReference type="GO" id="GO:0007155">
    <property type="term" value="P:cell adhesion"/>
    <property type="evidence" value="ECO:0007669"/>
    <property type="project" value="InterPro"/>
</dbReference>
<dbReference type="RefSeq" id="WP_231638275.1">
    <property type="nucleotide sequence ID" value="NZ_BBYR01000100.1"/>
</dbReference>
<dbReference type="GO" id="GO:0030001">
    <property type="term" value="P:metal ion transport"/>
    <property type="evidence" value="ECO:0007669"/>
    <property type="project" value="InterPro"/>
</dbReference>
<reference evidence="7 8" key="2">
    <citation type="journal article" date="2016" name="Science">
        <title>A bacterium that degrades and assimilates poly(ethylene terephthalate).</title>
        <authorList>
            <person name="Yoshida S."/>
            <person name="Hiraga K."/>
            <person name="Takehana T."/>
            <person name="Taniguchi I."/>
            <person name="Yamaji H."/>
            <person name="Maeda Y."/>
            <person name="Toyohara K."/>
            <person name="Miyamoto K."/>
            <person name="Kimura Y."/>
            <person name="Oda K."/>
        </authorList>
    </citation>
    <scope>NUCLEOTIDE SEQUENCE [LARGE SCALE GENOMIC DNA]</scope>
    <source>
        <strain evidence="8">NBRC 110686 / TISTR 2288 / 201-F6</strain>
    </source>
</reference>
<dbReference type="EMBL" id="BBYR01000100">
    <property type="protein sequence ID" value="GAP38879.1"/>
    <property type="molecule type" value="Genomic_DNA"/>
</dbReference>
<dbReference type="Proteomes" id="UP000037660">
    <property type="component" value="Unassembled WGS sequence"/>
</dbReference>
<dbReference type="InterPro" id="IPR050492">
    <property type="entry name" value="Bact_metal-bind_prot9"/>
</dbReference>
<accession>A0A0K8P8P3</accession>
<dbReference type="PANTHER" id="PTHR42953">
    <property type="entry name" value="HIGH-AFFINITY ZINC UPTAKE SYSTEM PROTEIN ZNUA-RELATED"/>
    <property type="match status" value="1"/>
</dbReference>
<dbReference type="InterPro" id="IPR006128">
    <property type="entry name" value="Lipoprotein_PsaA-like"/>
</dbReference>
<dbReference type="STRING" id="1547922.ISF6_0192"/>
<dbReference type="GO" id="GO:0030313">
    <property type="term" value="C:cell envelope"/>
    <property type="evidence" value="ECO:0007669"/>
    <property type="project" value="UniProtKB-SubCell"/>
</dbReference>
<comment type="subcellular location">
    <subcellularLocation>
        <location evidence="1">Cell envelope</location>
    </subcellularLocation>
</comment>
<dbReference type="SUPFAM" id="SSF53807">
    <property type="entry name" value="Helical backbone' metal receptor"/>
    <property type="match status" value="1"/>
</dbReference>
<gene>
    <name evidence="7" type="ORF">ISF6_0192</name>
</gene>
<dbReference type="InterPro" id="IPR006127">
    <property type="entry name" value="ZnuA-like"/>
</dbReference>
<reference evidence="8" key="1">
    <citation type="submission" date="2015-07" db="EMBL/GenBank/DDBJ databases">
        <title>Discovery of a poly(ethylene terephthalate assimilation.</title>
        <authorList>
            <person name="Yoshida S."/>
            <person name="Hiraga K."/>
            <person name="Takehana T."/>
            <person name="Taniguchi I."/>
            <person name="Yamaji H."/>
            <person name="Maeda Y."/>
            <person name="Toyohara K."/>
            <person name="Miyamoto K."/>
            <person name="Kimura Y."/>
            <person name="Oda K."/>
        </authorList>
    </citation>
    <scope>NUCLEOTIDE SEQUENCE [LARGE SCALE GENOMIC DNA]</scope>
    <source>
        <strain evidence="8">NBRC 110686 / TISTR 2288 / 201-F6</strain>
    </source>
</reference>
<dbReference type="PANTHER" id="PTHR42953:SF1">
    <property type="entry name" value="METAL-BINDING PROTEIN HI_0362-RELATED"/>
    <property type="match status" value="1"/>
</dbReference>
<comment type="similarity">
    <text evidence="2 6">Belongs to the bacterial solute-binding protein 9 family.</text>
</comment>
<dbReference type="GO" id="GO:0046872">
    <property type="term" value="F:metal ion binding"/>
    <property type="evidence" value="ECO:0007669"/>
    <property type="project" value="UniProtKB-KW"/>
</dbReference>